<keyword evidence="3" id="KW-1185">Reference proteome</keyword>
<dbReference type="RefSeq" id="WP_067681518.1">
    <property type="nucleotide sequence ID" value="NZ_CP016591.1"/>
</dbReference>
<dbReference type="KEGG" id="ado:A6F68_02858"/>
<name>A0A1B2AGS7_9SPHN</name>
<evidence type="ECO:0000313" key="3">
    <source>
        <dbReference type="Proteomes" id="UP000092932"/>
    </source>
</evidence>
<dbReference type="Proteomes" id="UP000092932">
    <property type="component" value="Chromosome"/>
</dbReference>
<dbReference type="EMBL" id="CP016591">
    <property type="protein sequence ID" value="ANY21347.1"/>
    <property type="molecule type" value="Genomic_DNA"/>
</dbReference>
<dbReference type="OrthoDB" id="7403919at2"/>
<evidence type="ECO:0000313" key="2">
    <source>
        <dbReference type="EMBL" id="ANY21347.1"/>
    </source>
</evidence>
<feature type="region of interest" description="Disordered" evidence="1">
    <location>
        <begin position="93"/>
        <end position="115"/>
    </location>
</feature>
<gene>
    <name evidence="2" type="ORF">A6F68_02858</name>
</gene>
<dbReference type="STRING" id="692370.A6F68_02858"/>
<protein>
    <submittedName>
        <fullName evidence="2">Uncharacterized protein</fullName>
    </submittedName>
</protein>
<dbReference type="PATRIC" id="fig|692370.5.peg.2867"/>
<evidence type="ECO:0000256" key="1">
    <source>
        <dbReference type="SAM" id="MobiDB-lite"/>
    </source>
</evidence>
<proteinExistence type="predicted"/>
<sequence length="317" mass="33587">MTWLVERGIGEDRALLVENGRALAARVRWPGELRPGQTVAATLVQRSAGASRGMAMTAAGQAILVDRIPKGASEGAEVHVAVTRAAMAERGRLKRAQGRWSDGPGEAPAPDTFDTASPVRRFPAGLWEDIWSAAWDREVAFAGGALLFAVTPGMTVIDIDGDLPPRELALAAVPAVTSSLRLFELGGSIGIDFPTLQAKADRAAVDAALAATLMDWPHERTAMNGFGFVQIVARSTGPSLLHRLTHHRTAAAARMLLRRAEGLEGAGAIELTAHSAVLGALEPGWLADLAHRTGREVRLQADHALAFEASHAQIVPR</sequence>
<reference evidence="2 3" key="1">
    <citation type="submission" date="2016-07" db="EMBL/GenBank/DDBJ databases">
        <title>Complete genome sequence of Altererythrobacter dongtanensis KCTC 22672, a type strain with esterase isolated from tidal flat.</title>
        <authorList>
            <person name="Cheng H."/>
            <person name="Wu Y.-H."/>
            <person name="Zhou P."/>
            <person name="Huo Y.-Y."/>
            <person name="Wang C.-S."/>
            <person name="Xu X.-W."/>
        </authorList>
    </citation>
    <scope>NUCLEOTIDE SEQUENCE [LARGE SCALE GENOMIC DNA]</scope>
    <source>
        <strain evidence="2 3">KCTC 22672</strain>
    </source>
</reference>
<organism evidence="2 3">
    <name type="scientific">Tsuneonella dongtanensis</name>
    <dbReference type="NCBI Taxonomy" id="692370"/>
    <lineage>
        <taxon>Bacteria</taxon>
        <taxon>Pseudomonadati</taxon>
        <taxon>Pseudomonadota</taxon>
        <taxon>Alphaproteobacteria</taxon>
        <taxon>Sphingomonadales</taxon>
        <taxon>Erythrobacteraceae</taxon>
        <taxon>Tsuneonella</taxon>
    </lineage>
</organism>
<dbReference type="AlphaFoldDB" id="A0A1B2AGS7"/>
<accession>A0A1B2AGS7</accession>